<dbReference type="EMBL" id="BLKM01000772">
    <property type="protein sequence ID" value="GFG38405.1"/>
    <property type="molecule type" value="Genomic_DNA"/>
</dbReference>
<protein>
    <submittedName>
        <fullName evidence="2">Uncharacterized protein</fullName>
    </submittedName>
</protein>
<evidence type="ECO:0000313" key="2">
    <source>
        <dbReference type="EMBL" id="GFG38405.1"/>
    </source>
</evidence>
<organism evidence="2 3">
    <name type="scientific">Coptotermes formosanus</name>
    <name type="common">Formosan subterranean termite</name>
    <dbReference type="NCBI Taxonomy" id="36987"/>
    <lineage>
        <taxon>Eukaryota</taxon>
        <taxon>Metazoa</taxon>
        <taxon>Ecdysozoa</taxon>
        <taxon>Arthropoda</taxon>
        <taxon>Hexapoda</taxon>
        <taxon>Insecta</taxon>
        <taxon>Pterygota</taxon>
        <taxon>Neoptera</taxon>
        <taxon>Polyneoptera</taxon>
        <taxon>Dictyoptera</taxon>
        <taxon>Blattodea</taxon>
        <taxon>Blattoidea</taxon>
        <taxon>Termitoidae</taxon>
        <taxon>Rhinotermitidae</taxon>
        <taxon>Coptotermes</taxon>
    </lineage>
</organism>
<name>A0A6L2Q6J2_COPFO</name>
<accession>A0A6L2Q6J2</accession>
<gene>
    <name evidence="2" type="ORF">Cfor_06922</name>
</gene>
<feature type="region of interest" description="Disordered" evidence="1">
    <location>
        <begin position="1"/>
        <end position="86"/>
    </location>
</feature>
<dbReference type="OrthoDB" id="4788989at2759"/>
<dbReference type="InterPro" id="IPR008974">
    <property type="entry name" value="TRAF-like"/>
</dbReference>
<evidence type="ECO:0000256" key="1">
    <source>
        <dbReference type="SAM" id="MobiDB-lite"/>
    </source>
</evidence>
<sequence length="332" mass="36742">MQDTGTQTEEPLDNSAEIHGPPTDSETSPHTESSLISAPSTAPESPLITGPSTAPESPLITGPSTAPESRLISAPPTARESPTPTVAPIIFGSHSVPMAYNISHLPALPNFPVRLELSQLPEFYPAPHLPTQLTSLEVSENPEAPNGQHHQQEKHIRRGSFQTPKGPMQIREARLSSLPATRQDTTARYVMPVPARGMPCWLRQAASKEMRVAREEIRVTGTHYTQVTLVCAHGDLFWLTLKFDVKARKRFETVQYIGSAVSARRFRYRCDLLSTDEKTGISFFSAVTSTLEDAENVFTFEPHFQMDIDVFNRDFADKDGHVPGYKLTIDEV</sequence>
<comment type="caution">
    <text evidence="2">The sequence shown here is derived from an EMBL/GenBank/DDBJ whole genome shotgun (WGS) entry which is preliminary data.</text>
</comment>
<feature type="compositionally biased region" description="Polar residues" evidence="1">
    <location>
        <begin position="24"/>
        <end position="43"/>
    </location>
</feature>
<proteinExistence type="predicted"/>
<dbReference type="Gene3D" id="2.60.210.10">
    <property type="entry name" value="Apoptosis, Tumor Necrosis Factor Receptor Associated Protein 2, Chain A"/>
    <property type="match status" value="1"/>
</dbReference>
<keyword evidence="3" id="KW-1185">Reference proteome</keyword>
<feature type="region of interest" description="Disordered" evidence="1">
    <location>
        <begin position="139"/>
        <end position="164"/>
    </location>
</feature>
<dbReference type="Proteomes" id="UP000502823">
    <property type="component" value="Unassembled WGS sequence"/>
</dbReference>
<dbReference type="InParanoid" id="A0A6L2Q6J2"/>
<reference evidence="3" key="1">
    <citation type="submission" date="2020-01" db="EMBL/GenBank/DDBJ databases">
        <title>Draft genome sequence of the Termite Coptotermes fromosanus.</title>
        <authorList>
            <person name="Itakura S."/>
            <person name="Yosikawa Y."/>
            <person name="Umezawa K."/>
        </authorList>
    </citation>
    <scope>NUCLEOTIDE SEQUENCE [LARGE SCALE GENOMIC DNA]</scope>
</reference>
<dbReference type="AlphaFoldDB" id="A0A6L2Q6J2"/>
<evidence type="ECO:0000313" key="3">
    <source>
        <dbReference type="Proteomes" id="UP000502823"/>
    </source>
</evidence>